<accession>A0ABU4K968</accession>
<dbReference type="InterPro" id="IPR002205">
    <property type="entry name" value="Topo_IIA_dom_A"/>
</dbReference>
<dbReference type="Pfam" id="PF00521">
    <property type="entry name" value="DNA_topoisoIV"/>
    <property type="match status" value="1"/>
</dbReference>
<evidence type="ECO:0000259" key="3">
    <source>
        <dbReference type="PROSITE" id="PS52040"/>
    </source>
</evidence>
<feature type="non-terminal residue" evidence="4">
    <location>
        <position position="1"/>
    </location>
</feature>
<comment type="caution">
    <text evidence="4">The sequence shown here is derived from an EMBL/GenBank/DDBJ whole genome shotgun (WGS) entry which is preliminary data.</text>
</comment>
<keyword evidence="5" id="KW-1185">Reference proteome</keyword>
<feature type="domain" description="Topo IIA-type catalytic" evidence="3">
    <location>
        <begin position="1"/>
        <end position="101"/>
    </location>
</feature>
<dbReference type="Proteomes" id="UP001278571">
    <property type="component" value="Unassembled WGS sequence"/>
</dbReference>
<feature type="non-terminal residue" evidence="4">
    <location>
        <position position="101"/>
    </location>
</feature>
<dbReference type="EMBL" id="JAWJZF010000387">
    <property type="protein sequence ID" value="MDX2294309.1"/>
    <property type="molecule type" value="Genomic_DNA"/>
</dbReference>
<comment type="caution">
    <text evidence="2">Lacks conserved residue(s) required for the propagation of feature annotation.</text>
</comment>
<dbReference type="SUPFAM" id="SSF56719">
    <property type="entry name" value="Type II DNA topoisomerase"/>
    <property type="match status" value="1"/>
</dbReference>
<proteinExistence type="predicted"/>
<dbReference type="Gene3D" id="1.10.268.10">
    <property type="entry name" value="Topoisomerase, domain 3"/>
    <property type="match status" value="1"/>
</dbReference>
<sequence>LDAGRPRTMGLRDALLCFIGFREEVILRRARFDLAKARERAHLLVGYSIAVANIDEVIRIIRASPDAAAAREALMAVDWPAGDIAALLALIEDEGNVITAA</sequence>
<organism evidence="4 5">
    <name type="scientific">Streptomyces roseolus</name>
    <dbReference type="NCBI Taxonomy" id="67358"/>
    <lineage>
        <taxon>Bacteria</taxon>
        <taxon>Bacillati</taxon>
        <taxon>Actinomycetota</taxon>
        <taxon>Actinomycetes</taxon>
        <taxon>Kitasatosporales</taxon>
        <taxon>Streptomycetaceae</taxon>
        <taxon>Streptomyces</taxon>
    </lineage>
</organism>
<dbReference type="InterPro" id="IPR013757">
    <property type="entry name" value="Topo_IIA_A_a_sf"/>
</dbReference>
<dbReference type="InterPro" id="IPR013760">
    <property type="entry name" value="Topo_IIA-like_dom_sf"/>
</dbReference>
<dbReference type="InterPro" id="IPR050220">
    <property type="entry name" value="Type_II_DNA_Topoisomerases"/>
</dbReference>
<evidence type="ECO:0000313" key="4">
    <source>
        <dbReference type="EMBL" id="MDX2294309.1"/>
    </source>
</evidence>
<comment type="catalytic activity">
    <reaction evidence="1">
        <text>ATP-dependent breakage, passage and rejoining of double-stranded DNA.</text>
        <dbReference type="EC" id="5.6.2.2"/>
    </reaction>
</comment>
<evidence type="ECO:0000313" key="5">
    <source>
        <dbReference type="Proteomes" id="UP001278571"/>
    </source>
</evidence>
<keyword evidence="2" id="KW-0238">DNA-binding</keyword>
<dbReference type="PANTHER" id="PTHR43493">
    <property type="entry name" value="DNA GYRASE/TOPOISOMERASE SUBUNIT A"/>
    <property type="match status" value="1"/>
</dbReference>
<name>A0ABU4K968_9ACTN</name>
<dbReference type="PROSITE" id="PS52040">
    <property type="entry name" value="TOPO_IIA"/>
    <property type="match status" value="1"/>
</dbReference>
<dbReference type="PANTHER" id="PTHR43493:SF5">
    <property type="entry name" value="DNA GYRASE SUBUNIT A, CHLOROPLASTIC_MITOCHONDRIAL"/>
    <property type="match status" value="1"/>
</dbReference>
<evidence type="ECO:0000256" key="1">
    <source>
        <dbReference type="ARBA" id="ARBA00000185"/>
    </source>
</evidence>
<reference evidence="4 5" key="1">
    <citation type="submission" date="2023-10" db="EMBL/GenBank/DDBJ databases">
        <authorList>
            <person name="Wang X.X."/>
        </authorList>
    </citation>
    <scope>NUCLEOTIDE SEQUENCE [LARGE SCALE GENOMIC DNA]</scope>
    <source>
        <strain evidence="4 5">NBRC 12816</strain>
    </source>
</reference>
<gene>
    <name evidence="4" type="ORF">R2363_19275</name>
</gene>
<protein>
    <submittedName>
        <fullName evidence="4">DNA gyrase subunit A</fullName>
    </submittedName>
</protein>
<evidence type="ECO:0000256" key="2">
    <source>
        <dbReference type="PROSITE-ProRule" id="PRU01384"/>
    </source>
</evidence>